<organism evidence="2 3">
    <name type="scientific">Hibiscus sabdariffa</name>
    <name type="common">roselle</name>
    <dbReference type="NCBI Taxonomy" id="183260"/>
    <lineage>
        <taxon>Eukaryota</taxon>
        <taxon>Viridiplantae</taxon>
        <taxon>Streptophyta</taxon>
        <taxon>Embryophyta</taxon>
        <taxon>Tracheophyta</taxon>
        <taxon>Spermatophyta</taxon>
        <taxon>Magnoliopsida</taxon>
        <taxon>eudicotyledons</taxon>
        <taxon>Gunneridae</taxon>
        <taxon>Pentapetalae</taxon>
        <taxon>rosids</taxon>
        <taxon>malvids</taxon>
        <taxon>Malvales</taxon>
        <taxon>Malvaceae</taxon>
        <taxon>Malvoideae</taxon>
        <taxon>Hibiscus</taxon>
    </lineage>
</organism>
<gene>
    <name evidence="2" type="ORF">V6N12_029636</name>
</gene>
<feature type="region of interest" description="Disordered" evidence="1">
    <location>
        <begin position="124"/>
        <end position="147"/>
    </location>
</feature>
<accession>A0ABR2CWQ2</accession>
<dbReference type="Proteomes" id="UP001472677">
    <property type="component" value="Unassembled WGS sequence"/>
</dbReference>
<feature type="compositionally biased region" description="Basic residues" evidence="1">
    <location>
        <begin position="138"/>
        <end position="147"/>
    </location>
</feature>
<evidence type="ECO:0000313" key="2">
    <source>
        <dbReference type="EMBL" id="KAK8524781.1"/>
    </source>
</evidence>
<dbReference type="Gene3D" id="2.60.40.2310">
    <property type="match status" value="1"/>
</dbReference>
<name>A0ABR2CWQ2_9ROSI</name>
<comment type="caution">
    <text evidence="2">The sequence shown here is derived from an EMBL/GenBank/DDBJ whole genome shotgun (WGS) entry which is preliminary data.</text>
</comment>
<evidence type="ECO:0000313" key="3">
    <source>
        <dbReference type="Proteomes" id="UP001472677"/>
    </source>
</evidence>
<proteinExistence type="predicted"/>
<keyword evidence="3" id="KW-1185">Reference proteome</keyword>
<dbReference type="EMBL" id="JBBPBM010000041">
    <property type="protein sequence ID" value="KAK8524781.1"/>
    <property type="molecule type" value="Genomic_DNA"/>
</dbReference>
<sequence length="147" mass="16598">MNFGCRLSPDRFRQLDYVGSAFLVAKIPRREFSWKKVQCEDNQVPWQFLAQSLVLQANQAQHGMSRSPTPYNNFRSTPGDLNNPSLSVVSHSNDQSKLEFSAVNQTLSYEITFASDDMASSGIASKRSGSTEWSDRVHHARSQSHRC</sequence>
<reference evidence="2 3" key="1">
    <citation type="journal article" date="2024" name="G3 (Bethesda)">
        <title>Genome assembly of Hibiscus sabdariffa L. provides insights into metabolisms of medicinal natural products.</title>
        <authorList>
            <person name="Kim T."/>
        </authorList>
    </citation>
    <scope>NUCLEOTIDE SEQUENCE [LARGE SCALE GENOMIC DNA]</scope>
    <source>
        <strain evidence="2">TK-2024</strain>
        <tissue evidence="2">Old leaves</tissue>
    </source>
</reference>
<evidence type="ECO:0000256" key="1">
    <source>
        <dbReference type="SAM" id="MobiDB-lite"/>
    </source>
</evidence>
<protein>
    <submittedName>
        <fullName evidence="2">Uncharacterized protein</fullName>
    </submittedName>
</protein>